<evidence type="ECO:0000313" key="1">
    <source>
        <dbReference type="EMBL" id="SYV97450.1"/>
    </source>
</evidence>
<reference evidence="2" key="1">
    <citation type="submission" date="2018-06" db="EMBL/GenBank/DDBJ databases">
        <authorList>
            <consortium name="Pathogen Informatics"/>
        </authorList>
    </citation>
    <scope>NUCLEOTIDE SEQUENCE [LARGE SCALE GENOMIC DNA]</scope>
    <source>
        <strain evidence="2">NCTC10132</strain>
    </source>
</reference>
<proteinExistence type="predicted"/>
<sequence length="49" mass="5834">MRELNNAASETLEEMMNEYEFKNFLISSEKYTNFVGNVRVLKDLNSNLW</sequence>
<name>A0A3B0PP20_9BACT</name>
<protein>
    <submittedName>
        <fullName evidence="1">Uncharacterized protein</fullName>
    </submittedName>
</protein>
<evidence type="ECO:0000313" key="2">
    <source>
        <dbReference type="Proteomes" id="UP000257559"/>
    </source>
</evidence>
<dbReference type="EMBL" id="LS991951">
    <property type="protein sequence ID" value="SYV97450.1"/>
    <property type="molecule type" value="Genomic_DNA"/>
</dbReference>
<gene>
    <name evidence="1" type="ORF">NCTC10132_00815</name>
</gene>
<accession>A0A3B0PP20</accession>
<dbReference type="AlphaFoldDB" id="A0A3B0PP20"/>
<dbReference type="Proteomes" id="UP000257559">
    <property type="component" value="Chromosome"/>
</dbReference>
<keyword evidence="2" id="KW-1185">Reference proteome</keyword>
<dbReference type="KEGG" id="medw:NCTC10132_00815"/>
<organism evidence="1 2">
    <name type="scientific">Mycoplasmopsis edwardii</name>
    <dbReference type="NCBI Taxonomy" id="53558"/>
    <lineage>
        <taxon>Bacteria</taxon>
        <taxon>Bacillati</taxon>
        <taxon>Mycoplasmatota</taxon>
        <taxon>Mycoplasmoidales</taxon>
        <taxon>Metamycoplasmataceae</taxon>
        <taxon>Mycoplasmopsis</taxon>
    </lineage>
</organism>
<feature type="non-terminal residue" evidence="1">
    <location>
        <position position="49"/>
    </location>
</feature>